<proteinExistence type="predicted"/>
<comment type="caution">
    <text evidence="8">The sequence shown here is derived from an EMBL/GenBank/DDBJ whole genome shotgun (WGS) entry which is preliminary data.</text>
</comment>
<dbReference type="Gene3D" id="1.10.287.130">
    <property type="match status" value="1"/>
</dbReference>
<dbReference type="PANTHER" id="PTHR43642:SF1">
    <property type="entry name" value="HYBRID SIGNAL TRANSDUCTION HISTIDINE KINASE G"/>
    <property type="match status" value="1"/>
</dbReference>
<dbReference type="InterPro" id="IPR005467">
    <property type="entry name" value="His_kinase_dom"/>
</dbReference>
<dbReference type="InterPro" id="IPR036890">
    <property type="entry name" value="HATPase_C_sf"/>
</dbReference>
<dbReference type="Pfam" id="PF00069">
    <property type="entry name" value="Pkinase"/>
    <property type="match status" value="1"/>
</dbReference>
<dbReference type="Gene3D" id="1.10.510.10">
    <property type="entry name" value="Transferase(Phosphotransferase) domain 1"/>
    <property type="match status" value="1"/>
</dbReference>
<keyword evidence="1" id="KW-0808">Transferase</keyword>
<dbReference type="InterPro" id="IPR003594">
    <property type="entry name" value="HATPase_dom"/>
</dbReference>
<gene>
    <name evidence="8" type="ORF">NV381_11460</name>
</gene>
<evidence type="ECO:0000256" key="4">
    <source>
        <dbReference type="ARBA" id="ARBA00022840"/>
    </source>
</evidence>
<dbReference type="SUPFAM" id="SSF56112">
    <property type="entry name" value="Protein kinase-like (PK-like)"/>
    <property type="match status" value="1"/>
</dbReference>
<protein>
    <submittedName>
        <fullName evidence="8">AAA family ATPase</fullName>
    </submittedName>
</protein>
<dbReference type="Pfam" id="PF13191">
    <property type="entry name" value="AAA_16"/>
    <property type="match status" value="1"/>
</dbReference>
<dbReference type="Gene3D" id="3.30.565.10">
    <property type="entry name" value="Histidine kinase-like ATPase, C-terminal domain"/>
    <property type="match status" value="1"/>
</dbReference>
<dbReference type="SMART" id="SM00220">
    <property type="entry name" value="S_TKc"/>
    <property type="match status" value="1"/>
</dbReference>
<dbReference type="InterPro" id="IPR041664">
    <property type="entry name" value="AAA_16"/>
</dbReference>
<keyword evidence="2" id="KW-0547">Nucleotide-binding</keyword>
<evidence type="ECO:0000259" key="7">
    <source>
        <dbReference type="PROSITE" id="PS50109"/>
    </source>
</evidence>
<dbReference type="InterPro" id="IPR027417">
    <property type="entry name" value="P-loop_NTPase"/>
</dbReference>
<dbReference type="Pfam" id="PF02518">
    <property type="entry name" value="HATPase_c"/>
    <property type="match status" value="1"/>
</dbReference>
<dbReference type="InterPro" id="IPR000719">
    <property type="entry name" value="Prot_kinase_dom"/>
</dbReference>
<name>A0ABT1YF53_9BACL</name>
<keyword evidence="4" id="KW-0067">ATP-binding</keyword>
<evidence type="ECO:0000256" key="5">
    <source>
        <dbReference type="ARBA" id="ARBA00023012"/>
    </source>
</evidence>
<evidence type="ECO:0000256" key="1">
    <source>
        <dbReference type="ARBA" id="ARBA00022679"/>
    </source>
</evidence>
<evidence type="ECO:0000256" key="3">
    <source>
        <dbReference type="ARBA" id="ARBA00022777"/>
    </source>
</evidence>
<dbReference type="PROSITE" id="PS50109">
    <property type="entry name" value="HIS_KIN"/>
    <property type="match status" value="1"/>
</dbReference>
<dbReference type="Gene3D" id="3.40.50.300">
    <property type="entry name" value="P-loop containing nucleotide triphosphate hydrolases"/>
    <property type="match status" value="1"/>
</dbReference>
<feature type="domain" description="Protein kinase" evidence="6">
    <location>
        <begin position="1"/>
        <end position="275"/>
    </location>
</feature>
<evidence type="ECO:0000313" key="8">
    <source>
        <dbReference type="EMBL" id="MCR8631823.1"/>
    </source>
</evidence>
<organism evidence="8 9">
    <name type="scientific">Paenibacillus radicis</name>
    <name type="common">ex Xue et al. 2023</name>
    <dbReference type="NCBI Taxonomy" id="2972489"/>
    <lineage>
        <taxon>Bacteria</taxon>
        <taxon>Bacillati</taxon>
        <taxon>Bacillota</taxon>
        <taxon>Bacilli</taxon>
        <taxon>Bacillales</taxon>
        <taxon>Paenibacillaceae</taxon>
        <taxon>Paenibacillus</taxon>
    </lineage>
</organism>
<dbReference type="Gene3D" id="3.30.450.40">
    <property type="match status" value="1"/>
</dbReference>
<dbReference type="RefSeq" id="WP_258213418.1">
    <property type="nucleotide sequence ID" value="NZ_JANQBD010000007.1"/>
</dbReference>
<evidence type="ECO:0000259" key="6">
    <source>
        <dbReference type="PROSITE" id="PS50011"/>
    </source>
</evidence>
<dbReference type="SUPFAM" id="SSF52540">
    <property type="entry name" value="P-loop containing nucleoside triphosphate hydrolases"/>
    <property type="match status" value="1"/>
</dbReference>
<keyword evidence="9" id="KW-1185">Reference proteome</keyword>
<dbReference type="SUPFAM" id="SSF55781">
    <property type="entry name" value="GAF domain-like"/>
    <property type="match status" value="1"/>
</dbReference>
<accession>A0ABT1YF53</accession>
<dbReference type="Pfam" id="PF01590">
    <property type="entry name" value="GAF"/>
    <property type="match status" value="1"/>
</dbReference>
<keyword evidence="3" id="KW-0418">Kinase</keyword>
<dbReference type="InterPro" id="IPR053159">
    <property type="entry name" value="Hybrid_Histidine_Kinase"/>
</dbReference>
<dbReference type="PROSITE" id="PS50011">
    <property type="entry name" value="PROTEIN_KINASE_DOM"/>
    <property type="match status" value="1"/>
</dbReference>
<dbReference type="SMART" id="SM00387">
    <property type="entry name" value="HATPase_c"/>
    <property type="match status" value="1"/>
</dbReference>
<dbReference type="SMART" id="SM00065">
    <property type="entry name" value="GAF"/>
    <property type="match status" value="1"/>
</dbReference>
<evidence type="ECO:0000313" key="9">
    <source>
        <dbReference type="Proteomes" id="UP001300012"/>
    </source>
</evidence>
<dbReference type="EMBL" id="JANQBD010000007">
    <property type="protein sequence ID" value="MCR8631823.1"/>
    <property type="molecule type" value="Genomic_DNA"/>
</dbReference>
<dbReference type="InterPro" id="IPR029016">
    <property type="entry name" value="GAF-like_dom_sf"/>
</dbReference>
<keyword evidence="5" id="KW-0902">Two-component regulatory system</keyword>
<evidence type="ECO:0000256" key="2">
    <source>
        <dbReference type="ARBA" id="ARBA00022741"/>
    </source>
</evidence>
<dbReference type="PANTHER" id="PTHR43642">
    <property type="entry name" value="HYBRID SIGNAL TRANSDUCTION HISTIDINE KINASE G"/>
    <property type="match status" value="1"/>
</dbReference>
<dbReference type="InterPro" id="IPR011009">
    <property type="entry name" value="Kinase-like_dom_sf"/>
</dbReference>
<dbReference type="Proteomes" id="UP001300012">
    <property type="component" value="Unassembled WGS sequence"/>
</dbReference>
<dbReference type="InterPro" id="IPR003018">
    <property type="entry name" value="GAF"/>
</dbReference>
<feature type="domain" description="Histidine kinase" evidence="7">
    <location>
        <begin position="1596"/>
        <end position="1701"/>
    </location>
</feature>
<dbReference type="SUPFAM" id="SSF55874">
    <property type="entry name" value="ATPase domain of HSP90 chaperone/DNA topoisomerase II/histidine kinase"/>
    <property type="match status" value="1"/>
</dbReference>
<sequence>MSLTFNDFQLQKMYDHDPFTMYRGINPATQEDCWIKALKADYPSQEEVQWITAEYENSLQLHLDEMIKPLRLEPYNKTFHLYMETSNGRPLSLLLASGQLEITLFLRVAIACTSVLLKLHQSKNIHLNITSHAFIIEQDKWIVQLTDFNDLLHLSNSKPSAYEPMMFPSSRLPYMAPEQTGRMNRQVDYRTDIYSIGVVFYELLTGRLPFLSRDVSELVHQHMAMEPDAPSHIASNVPKPISDIIMKCLAKQPEHRYQSVFELRRDLEACQEGFLQAGFQDFDSLPDLSPAVSDSFRIPDAIYGREAELLELREAYKRTLLGSNEMVLVSGMSGIGKSYLIQQFQKSIQRERVLFISGKFEQYNRDTPFQAIIQAGQQLIQYVLTMPEEKFAVWKQKLAYAVSPNGQVLIDLIPDMEKILGKQPPLPKRPPVETHNRFLHTLQQFIDVFAVKEQPLIIFIDDLQWADNCSLQLIQDLASLATSSYLMFIGAYRGNDITDAHPLRWTIDKLDRMSNIHSTHLDLEPLNINEIIQMLKDILMPDSDLGLEELASLMIQKTKGNPFFTKQFLHSLYDQQLLEFNYESSQWSWNISKMKELHITDDVVELMLDRIRRLAHPVQALLMHASCIGRLFSVELLALTASIPPEYIEAHLAAAFHEGLILPLNTAQSGDKAASYKFLHDRVHQAVYSLVTKDQKQELHYQIGKQMLLSINPDDHSDYLFVMTNQLNMGKELLTLTREKEQLIELNLKASKKAKANTAYETALKYATQSLQLLDKNSWISQYELSYAVYAELAELEYLCGHFEAAKRSFQLILKQACTQLEKADVYNLMIVLYTNLGLHELAMHIGLEGLHLFGISIPPKVNKAAILWEMAKARWNMTSKKPEQLFDLPPMTDHVQRAVMKLMVNLIPPTYYLDSNLYVFLMLKMFNYSLRNGNSEGSALSYSTYGVITSSIMGNLNVGVQYGEVGLRLSDAYDWLPIKSKVYFGHGAFTSNIKQHIKTQIDYLKQAHLFGVEGGDFVYAGYSITFSFFLRLFKGDVLRDVYEESDTYQPFVQRSQDKDTMYILMVLQRFMLFMNEDPLSPQPLFMDKSNLFINQDELQQLQSFSNKAPIHTYYALQLMSCYLLDSLEEAKAIMEAAEETLQAVFGLIHVHLHYFMSSLVMTALYSAASKSDQRLYDKKLSKYLKLMKKWADHSPENFLHLKLLMEAEINRIYGNHLLAAEQYEQAIFHANKQGFVQHEAVANECAAKFYMQTGKLKIAKTYWHEAKALYTQWGALRKVAHLEEMHPYLISRNPADQAVIDVSTMAKASHALSNEAVFHKLLESFMSIVIENAGAEKGLLLLMREQGMYIEVEKIPGQACRALQSISLDGYNQAAITAIQYAVRTEQTVLLNDAASSDMFSKDDYIQRCHPKSLLIVPIMKLGKMVGLLYLENNLASHVFHEQRLDTLKLLTAEIAVTIENAKLYSNLEYKDYKLQLLEEQEKNIRLQLDEKEQWVQSSEATMLNIRKSQHELINNVQTIHALLMMNKYDMAKDYISVWCKEIVQQSVVNSIKFPVLGVVLNNISLSCISNKIDLQVNGHLECTFESLTLPISYFSSIMHNLLKNAVEAIPQEDLLRTVRLTIEEQNHTYMLSVFNSGSIVKEEDLSHIFDKGFSTKPGATNSGLGLHIAQNYLLHYEGSIECHSVEGSGTTFTVHFKKK</sequence>
<reference evidence="8 9" key="1">
    <citation type="submission" date="2022-08" db="EMBL/GenBank/DDBJ databases">
        <title>Paenibacillus endoradicis sp. nov., Paenibacillus radicibacter sp. nov and Paenibacillus pararadicis sp. nov., three cold-adapted plant growth-promoting bacteria isolated from root of Larix gmelinii in Great Khingan.</title>
        <authorList>
            <person name="Xue H."/>
        </authorList>
    </citation>
    <scope>NUCLEOTIDE SEQUENCE [LARGE SCALE GENOMIC DNA]</scope>
    <source>
        <strain evidence="8 9">N5-1-1-5</strain>
    </source>
</reference>